<evidence type="ECO:0000256" key="2">
    <source>
        <dbReference type="ARBA" id="ARBA00012438"/>
    </source>
</evidence>
<evidence type="ECO:0000256" key="3">
    <source>
        <dbReference type="ARBA" id="ARBA00022553"/>
    </source>
</evidence>
<feature type="domain" description="PAS" evidence="7">
    <location>
        <begin position="143"/>
        <end position="215"/>
    </location>
</feature>
<dbReference type="InterPro" id="IPR005467">
    <property type="entry name" value="His_kinase_dom"/>
</dbReference>
<dbReference type="Gene3D" id="3.30.565.10">
    <property type="entry name" value="Histidine kinase-like ATPase, C-terminal domain"/>
    <property type="match status" value="1"/>
</dbReference>
<organism evidence="9 10">
    <name type="scientific">Flavobacterium celericrescens</name>
    <dbReference type="NCBI Taxonomy" id="2709780"/>
    <lineage>
        <taxon>Bacteria</taxon>
        <taxon>Pseudomonadati</taxon>
        <taxon>Bacteroidota</taxon>
        <taxon>Flavobacteriia</taxon>
        <taxon>Flavobacteriales</taxon>
        <taxon>Flavobacteriaceae</taxon>
        <taxon>Flavobacterium</taxon>
    </lineage>
</organism>
<dbReference type="InterPro" id="IPR001610">
    <property type="entry name" value="PAC"/>
</dbReference>
<dbReference type="PANTHER" id="PTHR43304">
    <property type="entry name" value="PHYTOCHROME-LIKE PROTEIN CPH1"/>
    <property type="match status" value="1"/>
</dbReference>
<dbReference type="InterPro" id="IPR003594">
    <property type="entry name" value="HATPase_dom"/>
</dbReference>
<dbReference type="SMART" id="SM00086">
    <property type="entry name" value="PAC"/>
    <property type="match status" value="2"/>
</dbReference>
<evidence type="ECO:0000256" key="5">
    <source>
        <dbReference type="ARBA" id="ARBA00022777"/>
    </source>
</evidence>
<comment type="catalytic activity">
    <reaction evidence="1">
        <text>ATP + protein L-histidine = ADP + protein N-phospho-L-histidine.</text>
        <dbReference type="EC" id="2.7.13.3"/>
    </reaction>
</comment>
<dbReference type="InterPro" id="IPR000014">
    <property type="entry name" value="PAS"/>
</dbReference>
<dbReference type="PROSITE" id="PS50112">
    <property type="entry name" value="PAS"/>
    <property type="match status" value="1"/>
</dbReference>
<dbReference type="PROSITE" id="PS50113">
    <property type="entry name" value="PAC"/>
    <property type="match status" value="2"/>
</dbReference>
<evidence type="ECO:0000259" key="6">
    <source>
        <dbReference type="PROSITE" id="PS50109"/>
    </source>
</evidence>
<dbReference type="NCBIfam" id="TIGR00229">
    <property type="entry name" value="sensory_box"/>
    <property type="match status" value="1"/>
</dbReference>
<dbReference type="Pfam" id="PF02518">
    <property type="entry name" value="HATPase_c"/>
    <property type="match status" value="1"/>
</dbReference>
<dbReference type="PANTHER" id="PTHR43304:SF1">
    <property type="entry name" value="PAC DOMAIN-CONTAINING PROTEIN"/>
    <property type="match status" value="1"/>
</dbReference>
<dbReference type="InterPro" id="IPR000700">
    <property type="entry name" value="PAS-assoc_C"/>
</dbReference>
<evidence type="ECO:0000256" key="1">
    <source>
        <dbReference type="ARBA" id="ARBA00000085"/>
    </source>
</evidence>
<feature type="domain" description="PAC" evidence="8">
    <location>
        <begin position="91"/>
        <end position="142"/>
    </location>
</feature>
<proteinExistence type="predicted"/>
<sequence>MIFTSKKPEDLNKLYESLIKQLPNIIFQIRVTANREVHLDFISKPVEFLYQFSIEEILEDSYKFAKYRIYESDLVIFKKTFNEAIETKTKWEVDFRFLLPDSSYKWLRIEATPKASENDETIFYGLLSDITTIKEQEIQLRVADERYHFAVQASDRGVWDWDMVTNKVYYSSESMKILGLTESDLVASPEEWDEKVHPDDREEYYGNINLHFENKIPFYETCHRVMCNGSYKWILDRGKVIERDENGKPLRIAGTHTDISAQKEKEQELLKMLEIVNSQNNKLLNFAHIVSHNLRTHAGNIKSLLELYHDNSFTHEETLSNIDIVSKELNETIENLNDLVKVHTQTNKEFESLQLSDYVTRMLYILNEDISHKNITIDNRVDVNIRVNCIPAYLESILLNLVTNAIKYSDEKKEIKISFDVSDVDDYLILHVSDNGVGIDMERYGGSIFGLYKTFHGHEDSRGVGLYITKNQIETMGGKIEVESKPNVGTTFKVYFKK</sequence>
<evidence type="ECO:0000313" key="10">
    <source>
        <dbReference type="Proteomes" id="UP000761423"/>
    </source>
</evidence>
<dbReference type="SUPFAM" id="SSF55874">
    <property type="entry name" value="ATPase domain of HSP90 chaperone/DNA topoisomerase II/histidine kinase"/>
    <property type="match status" value="1"/>
</dbReference>
<dbReference type="SUPFAM" id="SSF55785">
    <property type="entry name" value="PYP-like sensor domain (PAS domain)"/>
    <property type="match status" value="2"/>
</dbReference>
<protein>
    <recommendedName>
        <fullName evidence="2">histidine kinase</fullName>
        <ecNumber evidence="2">2.7.13.3</ecNumber>
    </recommendedName>
</protein>
<accession>A0ABX0IBY0</accession>
<gene>
    <name evidence="9" type="ORF">G4L40_07820</name>
</gene>
<keyword evidence="5" id="KW-0418">Kinase</keyword>
<dbReference type="InterPro" id="IPR035965">
    <property type="entry name" value="PAS-like_dom_sf"/>
</dbReference>
<evidence type="ECO:0000259" key="7">
    <source>
        <dbReference type="PROSITE" id="PS50112"/>
    </source>
</evidence>
<evidence type="ECO:0000313" key="9">
    <source>
        <dbReference type="EMBL" id="NHM04609.1"/>
    </source>
</evidence>
<dbReference type="PRINTS" id="PR00344">
    <property type="entry name" value="BCTRLSENSOR"/>
</dbReference>
<evidence type="ECO:0000256" key="4">
    <source>
        <dbReference type="ARBA" id="ARBA00022679"/>
    </source>
</evidence>
<dbReference type="InterPro" id="IPR036890">
    <property type="entry name" value="HATPase_C_sf"/>
</dbReference>
<comment type="caution">
    <text evidence="9">The sequence shown here is derived from an EMBL/GenBank/DDBJ whole genome shotgun (WGS) entry which is preliminary data.</text>
</comment>
<dbReference type="CDD" id="cd00130">
    <property type="entry name" value="PAS"/>
    <property type="match status" value="1"/>
</dbReference>
<dbReference type="SMART" id="SM00387">
    <property type="entry name" value="HATPase_c"/>
    <property type="match status" value="1"/>
</dbReference>
<dbReference type="EC" id="2.7.13.3" evidence="2"/>
<dbReference type="RefSeq" id="WP_166236654.1">
    <property type="nucleotide sequence ID" value="NZ_JAAJBV010000005.1"/>
</dbReference>
<dbReference type="SMART" id="SM00091">
    <property type="entry name" value="PAS"/>
    <property type="match status" value="1"/>
</dbReference>
<name>A0ABX0IBY0_9FLAO</name>
<feature type="domain" description="PAC" evidence="8">
    <location>
        <begin position="212"/>
        <end position="271"/>
    </location>
</feature>
<feature type="domain" description="Histidine kinase" evidence="6">
    <location>
        <begin position="289"/>
        <end position="498"/>
    </location>
</feature>
<dbReference type="InterPro" id="IPR004358">
    <property type="entry name" value="Sig_transdc_His_kin-like_C"/>
</dbReference>
<keyword evidence="10" id="KW-1185">Reference proteome</keyword>
<reference evidence="9 10" key="1">
    <citation type="submission" date="2020-02" db="EMBL/GenBank/DDBJ databases">
        <authorList>
            <person name="Chen W.-M."/>
        </authorList>
    </citation>
    <scope>NUCLEOTIDE SEQUENCE [LARGE SCALE GENOMIC DNA]</scope>
    <source>
        <strain evidence="9 10">TWA-26</strain>
    </source>
</reference>
<keyword evidence="4" id="KW-0808">Transferase</keyword>
<dbReference type="EMBL" id="JAAJBV010000005">
    <property type="protein sequence ID" value="NHM04609.1"/>
    <property type="molecule type" value="Genomic_DNA"/>
</dbReference>
<keyword evidence="3" id="KW-0597">Phosphoprotein</keyword>
<dbReference type="Pfam" id="PF08447">
    <property type="entry name" value="PAS_3"/>
    <property type="match status" value="2"/>
</dbReference>
<dbReference type="Gene3D" id="3.30.450.20">
    <property type="entry name" value="PAS domain"/>
    <property type="match status" value="2"/>
</dbReference>
<evidence type="ECO:0000259" key="8">
    <source>
        <dbReference type="PROSITE" id="PS50113"/>
    </source>
</evidence>
<dbReference type="InterPro" id="IPR013655">
    <property type="entry name" value="PAS_fold_3"/>
</dbReference>
<dbReference type="PROSITE" id="PS50109">
    <property type="entry name" value="HIS_KIN"/>
    <property type="match status" value="1"/>
</dbReference>
<dbReference type="InterPro" id="IPR052162">
    <property type="entry name" value="Sensor_kinase/Photoreceptor"/>
</dbReference>
<dbReference type="Proteomes" id="UP000761423">
    <property type="component" value="Unassembled WGS sequence"/>
</dbReference>